<dbReference type="Pfam" id="PF05380">
    <property type="entry name" value="Peptidase_A17"/>
    <property type="match status" value="1"/>
</dbReference>
<dbReference type="PANTHER" id="PTHR47331">
    <property type="entry name" value="PHD-TYPE DOMAIN-CONTAINING PROTEIN"/>
    <property type="match status" value="1"/>
</dbReference>
<sequence>MAGIHTELTICRANSSTTMAALQHPRACVITATCFLRLIITGVFSTCIYSCRTTKRKIQTHLLAARSRVTPTKSIKSPQIELSGALLAVKLAKWILDQLRTATFYWSDATIVLFLINGDPHRWQTFVSNHVGQILEHSTSTQWRHVPTAVNPADCATRGLTPQELAVRPLWWSGPSWLQQPESQWPSNGVSSQDIDRTIIEEKPSVLFQNAVQVSEAPETVIQNSSSYDRLMSVMEYVLRFIHNIQAKGDKLSGPLSVQELDNVNSSRSQHSTGGLRDRNIEVEGKQGTIGPFLDDQQILRVRGRLGNAMHLPISQRQP</sequence>
<evidence type="ECO:0000313" key="2">
    <source>
        <dbReference type="RefSeq" id="XP_033239061.1"/>
    </source>
</evidence>
<gene>
    <name evidence="2 3" type="primary">LOC117184639</name>
</gene>
<dbReference type="RefSeq" id="XP_033239062.1">
    <property type="nucleotide sequence ID" value="XM_033383171.1"/>
</dbReference>
<dbReference type="RefSeq" id="XP_033239061.1">
    <property type="nucleotide sequence ID" value="XM_033383170.1"/>
</dbReference>
<keyword evidence="1" id="KW-1185">Reference proteome</keyword>
<organism evidence="1 2">
    <name type="scientific">Drosophila pseudoobscura pseudoobscura</name>
    <name type="common">Fruit fly</name>
    <dbReference type="NCBI Taxonomy" id="46245"/>
    <lineage>
        <taxon>Eukaryota</taxon>
        <taxon>Metazoa</taxon>
        <taxon>Ecdysozoa</taxon>
        <taxon>Arthropoda</taxon>
        <taxon>Hexapoda</taxon>
        <taxon>Insecta</taxon>
        <taxon>Pterygota</taxon>
        <taxon>Neoptera</taxon>
        <taxon>Endopterygota</taxon>
        <taxon>Diptera</taxon>
        <taxon>Brachycera</taxon>
        <taxon>Muscomorpha</taxon>
        <taxon>Ephydroidea</taxon>
        <taxon>Drosophilidae</taxon>
        <taxon>Drosophila</taxon>
        <taxon>Sophophora</taxon>
    </lineage>
</organism>
<evidence type="ECO:0000313" key="1">
    <source>
        <dbReference type="Proteomes" id="UP000001819"/>
    </source>
</evidence>
<proteinExistence type="predicted"/>
<reference evidence="2 3" key="1">
    <citation type="submission" date="2025-04" db="UniProtKB">
        <authorList>
            <consortium name="RefSeq"/>
        </authorList>
    </citation>
    <scope>IDENTIFICATION</scope>
    <source>
        <strain evidence="2 3">MV-25-SWS-2005</strain>
        <tissue evidence="2 3">Whole body</tissue>
    </source>
</reference>
<dbReference type="KEGG" id="dpo:117184639"/>
<dbReference type="Proteomes" id="UP000001819">
    <property type="component" value="Chromosome X"/>
</dbReference>
<dbReference type="InterPro" id="IPR008042">
    <property type="entry name" value="Retrotrans_Pao"/>
</dbReference>
<name>A0A6I8W6S2_DROPS</name>
<dbReference type="AlphaFoldDB" id="A0A6I8W6S2"/>
<evidence type="ECO:0000313" key="3">
    <source>
        <dbReference type="RefSeq" id="XP_033239062.1"/>
    </source>
</evidence>
<protein>
    <submittedName>
        <fullName evidence="2 3">Uncharacterized protein isoform X1</fullName>
    </submittedName>
</protein>
<accession>A0A6I8W6S2</accession>